<dbReference type="OrthoDB" id="10046327at2759"/>
<evidence type="ECO:0000256" key="1">
    <source>
        <dbReference type="RuleBase" id="RU363044"/>
    </source>
</evidence>
<evidence type="ECO:0000313" key="4">
    <source>
        <dbReference type="Proteomes" id="UP000007800"/>
    </source>
</evidence>
<dbReference type="GO" id="GO:0006281">
    <property type="term" value="P:DNA repair"/>
    <property type="evidence" value="ECO:0007669"/>
    <property type="project" value="UniProtKB-KW"/>
</dbReference>
<protein>
    <recommendedName>
        <fullName evidence="1">ATP-dependent DNA helicase</fullName>
        <ecNumber evidence="1">5.6.2.3</ecNumber>
    </recommendedName>
</protein>
<organism evidence="4">
    <name type="scientific">Perkinsus marinus (strain ATCC 50983 / TXsc)</name>
    <dbReference type="NCBI Taxonomy" id="423536"/>
    <lineage>
        <taxon>Eukaryota</taxon>
        <taxon>Sar</taxon>
        <taxon>Alveolata</taxon>
        <taxon>Perkinsozoa</taxon>
        <taxon>Perkinsea</taxon>
        <taxon>Perkinsida</taxon>
        <taxon>Perkinsidae</taxon>
        <taxon>Perkinsus</taxon>
    </lineage>
</organism>
<name>C5LJR8_PERM5</name>
<sequence>LNTIVTSSASERAAALGGEHIHLVFSIPVSSTLSSRLLAERALTRLARDPVKMKWLKSIRVFVHEEIGTEGAEILDVQSKILQFLHNSPLPFGGVMILGSGDPNQLPPIKQT</sequence>
<comment type="similarity">
    <text evidence="1">Belongs to the helicase family.</text>
</comment>
<keyword evidence="1" id="KW-0067">ATP-binding</keyword>
<dbReference type="GO" id="GO:0000723">
    <property type="term" value="P:telomere maintenance"/>
    <property type="evidence" value="ECO:0007669"/>
    <property type="project" value="InterPro"/>
</dbReference>
<dbReference type="InParanoid" id="C5LJR8"/>
<feature type="non-terminal residue" evidence="3">
    <location>
        <position position="112"/>
    </location>
</feature>
<comment type="catalytic activity">
    <reaction evidence="1">
        <text>ATP + H2O = ADP + phosphate + H(+)</text>
        <dbReference type="Rhea" id="RHEA:13065"/>
        <dbReference type="ChEBI" id="CHEBI:15377"/>
        <dbReference type="ChEBI" id="CHEBI:15378"/>
        <dbReference type="ChEBI" id="CHEBI:30616"/>
        <dbReference type="ChEBI" id="CHEBI:43474"/>
        <dbReference type="ChEBI" id="CHEBI:456216"/>
        <dbReference type="EC" id="5.6.2.3"/>
    </reaction>
</comment>
<dbReference type="GO" id="GO:0043139">
    <property type="term" value="F:5'-3' DNA helicase activity"/>
    <property type="evidence" value="ECO:0007669"/>
    <property type="project" value="UniProtKB-EC"/>
</dbReference>
<feature type="non-terminal residue" evidence="3">
    <location>
        <position position="1"/>
    </location>
</feature>
<keyword evidence="1" id="KW-0234">DNA repair</keyword>
<dbReference type="GeneID" id="9051614"/>
<gene>
    <name evidence="3" type="ORF">Pmar_PMAR022413</name>
</gene>
<dbReference type="RefSeq" id="XP_002771207.1">
    <property type="nucleotide sequence ID" value="XM_002771161.1"/>
</dbReference>
<dbReference type="AlphaFoldDB" id="C5LJR8"/>
<comment type="cofactor">
    <cofactor evidence="1">
        <name>Mg(2+)</name>
        <dbReference type="ChEBI" id="CHEBI:18420"/>
    </cofactor>
</comment>
<keyword evidence="4" id="KW-1185">Reference proteome</keyword>
<dbReference type="GO" id="GO:0016787">
    <property type="term" value="F:hydrolase activity"/>
    <property type="evidence" value="ECO:0007669"/>
    <property type="project" value="UniProtKB-KW"/>
</dbReference>
<dbReference type="GO" id="GO:0005524">
    <property type="term" value="F:ATP binding"/>
    <property type="evidence" value="ECO:0007669"/>
    <property type="project" value="UniProtKB-KW"/>
</dbReference>
<dbReference type="Proteomes" id="UP000007800">
    <property type="component" value="Unassembled WGS sequence"/>
</dbReference>
<dbReference type="Pfam" id="PF05970">
    <property type="entry name" value="PIF1"/>
    <property type="match status" value="1"/>
</dbReference>
<keyword evidence="1" id="KW-0347">Helicase</keyword>
<keyword evidence="1" id="KW-0378">Hydrolase</keyword>
<dbReference type="EC" id="5.6.2.3" evidence="1"/>
<dbReference type="GO" id="GO:0006310">
    <property type="term" value="P:DNA recombination"/>
    <property type="evidence" value="ECO:0007669"/>
    <property type="project" value="UniProtKB-KW"/>
</dbReference>
<dbReference type="InterPro" id="IPR010285">
    <property type="entry name" value="DNA_helicase_pif1-like_DEAD"/>
</dbReference>
<reference evidence="3 4" key="1">
    <citation type="submission" date="2008-07" db="EMBL/GenBank/DDBJ databases">
        <authorList>
            <person name="El-Sayed N."/>
            <person name="Caler E."/>
            <person name="Inman J."/>
            <person name="Amedeo P."/>
            <person name="Hass B."/>
            <person name="Wortman J."/>
        </authorList>
    </citation>
    <scope>NUCLEOTIDE SEQUENCE [LARGE SCALE GENOMIC DNA]</scope>
    <source>
        <strain evidence="4">ATCC 50983 / TXsc</strain>
    </source>
</reference>
<evidence type="ECO:0000259" key="2">
    <source>
        <dbReference type="Pfam" id="PF05970"/>
    </source>
</evidence>
<proteinExistence type="inferred from homology"/>
<evidence type="ECO:0000313" key="3">
    <source>
        <dbReference type="EMBL" id="EER03023.1"/>
    </source>
</evidence>
<dbReference type="EMBL" id="GG682485">
    <property type="protein sequence ID" value="EER03023.1"/>
    <property type="molecule type" value="Genomic_DNA"/>
</dbReference>
<keyword evidence="1" id="KW-0233">DNA recombination</keyword>
<keyword evidence="1" id="KW-0547">Nucleotide-binding</keyword>
<accession>C5LJR8</accession>
<feature type="domain" description="DNA helicase Pif1-like DEAD-box helicase" evidence="2">
    <location>
        <begin position="4"/>
        <end position="111"/>
    </location>
</feature>
<keyword evidence="1" id="KW-0227">DNA damage</keyword>